<dbReference type="Proteomes" id="UP001224644">
    <property type="component" value="Unassembled WGS sequence"/>
</dbReference>
<feature type="domain" description="HTH luxR-type" evidence="4">
    <location>
        <begin position="143"/>
        <end position="208"/>
    </location>
</feature>
<dbReference type="InterPro" id="IPR058245">
    <property type="entry name" value="NreC/VraR/RcsB-like_REC"/>
</dbReference>
<evidence type="ECO:0000256" key="2">
    <source>
        <dbReference type="ARBA" id="ARBA00023125"/>
    </source>
</evidence>
<protein>
    <submittedName>
        <fullName evidence="6">Response regulator transcription factor</fullName>
    </submittedName>
</protein>
<dbReference type="Gene3D" id="1.10.10.10">
    <property type="entry name" value="Winged helix-like DNA-binding domain superfamily/Winged helix DNA-binding domain"/>
    <property type="match status" value="1"/>
</dbReference>
<dbReference type="PANTHER" id="PTHR43214">
    <property type="entry name" value="TWO-COMPONENT RESPONSE REGULATOR"/>
    <property type="match status" value="1"/>
</dbReference>
<dbReference type="SMART" id="SM00448">
    <property type="entry name" value="REC"/>
    <property type="match status" value="1"/>
</dbReference>
<dbReference type="SMART" id="SM00421">
    <property type="entry name" value="HTH_LUXR"/>
    <property type="match status" value="1"/>
</dbReference>
<dbReference type="Gene3D" id="3.40.50.2300">
    <property type="match status" value="1"/>
</dbReference>
<keyword evidence="7" id="KW-1185">Reference proteome</keyword>
<proteinExistence type="predicted"/>
<reference evidence="7" key="1">
    <citation type="journal article" date="2019" name="Int. J. Syst. Evol. Microbiol.">
        <title>The Global Catalogue of Microorganisms (GCM) 10K type strain sequencing project: providing services to taxonomists for standard genome sequencing and annotation.</title>
        <authorList>
            <consortium name="The Broad Institute Genomics Platform"/>
            <consortium name="The Broad Institute Genome Sequencing Center for Infectious Disease"/>
            <person name="Wu L."/>
            <person name="Ma J."/>
        </authorList>
    </citation>
    <scope>NUCLEOTIDE SEQUENCE [LARGE SCALE GENOMIC DNA]</scope>
    <source>
        <strain evidence="7">CECT 7069</strain>
    </source>
</reference>
<dbReference type="InterPro" id="IPR036388">
    <property type="entry name" value="WH-like_DNA-bd_sf"/>
</dbReference>
<keyword evidence="2" id="KW-0238">DNA-binding</keyword>
<evidence type="ECO:0000259" key="5">
    <source>
        <dbReference type="PROSITE" id="PS50110"/>
    </source>
</evidence>
<dbReference type="Pfam" id="PF00072">
    <property type="entry name" value="Response_reg"/>
    <property type="match status" value="1"/>
</dbReference>
<dbReference type="PROSITE" id="PS50043">
    <property type="entry name" value="HTH_LUXR_2"/>
    <property type="match status" value="1"/>
</dbReference>
<feature type="modified residue" description="4-aspartylphosphate" evidence="3">
    <location>
        <position position="56"/>
    </location>
</feature>
<comment type="caution">
    <text evidence="6">The sequence shown here is derived from an EMBL/GenBank/DDBJ whole genome shotgun (WGS) entry which is preliminary data.</text>
</comment>
<accession>A0ABT8BIJ3</accession>
<dbReference type="RefSeq" id="WP_238227878.1">
    <property type="nucleotide sequence ID" value="NZ_BPQD01000038.1"/>
</dbReference>
<feature type="domain" description="Response regulatory" evidence="5">
    <location>
        <begin position="5"/>
        <end position="121"/>
    </location>
</feature>
<dbReference type="Pfam" id="PF00196">
    <property type="entry name" value="GerE"/>
    <property type="match status" value="1"/>
</dbReference>
<dbReference type="InterPro" id="IPR000792">
    <property type="entry name" value="Tscrpt_reg_LuxR_C"/>
</dbReference>
<dbReference type="InterPro" id="IPR039420">
    <property type="entry name" value="WalR-like"/>
</dbReference>
<dbReference type="InterPro" id="IPR001789">
    <property type="entry name" value="Sig_transdc_resp-reg_receiver"/>
</dbReference>
<dbReference type="EMBL" id="JAUFPX010000014">
    <property type="protein sequence ID" value="MDN3591978.1"/>
    <property type="molecule type" value="Genomic_DNA"/>
</dbReference>
<organism evidence="6 7">
    <name type="scientific">Methylobacterium adhaesivum</name>
    <dbReference type="NCBI Taxonomy" id="333297"/>
    <lineage>
        <taxon>Bacteria</taxon>
        <taxon>Pseudomonadati</taxon>
        <taxon>Pseudomonadota</taxon>
        <taxon>Alphaproteobacteria</taxon>
        <taxon>Hyphomicrobiales</taxon>
        <taxon>Methylobacteriaceae</taxon>
        <taxon>Methylobacterium</taxon>
    </lineage>
</organism>
<dbReference type="PANTHER" id="PTHR43214:SF43">
    <property type="entry name" value="TWO-COMPONENT RESPONSE REGULATOR"/>
    <property type="match status" value="1"/>
</dbReference>
<name>A0ABT8BIJ3_9HYPH</name>
<dbReference type="PRINTS" id="PR00038">
    <property type="entry name" value="HTHLUXR"/>
</dbReference>
<evidence type="ECO:0000256" key="1">
    <source>
        <dbReference type="ARBA" id="ARBA00022553"/>
    </source>
</evidence>
<evidence type="ECO:0000313" key="6">
    <source>
        <dbReference type="EMBL" id="MDN3591978.1"/>
    </source>
</evidence>
<dbReference type="PROSITE" id="PS50110">
    <property type="entry name" value="RESPONSE_REGULATORY"/>
    <property type="match status" value="1"/>
</dbReference>
<evidence type="ECO:0000313" key="7">
    <source>
        <dbReference type="Proteomes" id="UP001224644"/>
    </source>
</evidence>
<dbReference type="InterPro" id="IPR016032">
    <property type="entry name" value="Sig_transdc_resp-reg_C-effctor"/>
</dbReference>
<dbReference type="CDD" id="cd17535">
    <property type="entry name" value="REC_NarL-like"/>
    <property type="match status" value="1"/>
</dbReference>
<evidence type="ECO:0000256" key="3">
    <source>
        <dbReference type="PROSITE-ProRule" id="PRU00169"/>
    </source>
</evidence>
<sequence>MNETAILLVDDHPVVREGYRRLLERQPGYRVVAEAETAAGAYRAYKASSPTVVIMDLTLPGPSGLEAVRHIRQWDPRARILVFTMHQGAAFALKAFEAGAAGYVTKSSAPEELVRAVALVVRGGQAVSADIAQELAAERLGGKRSLLDELAPREVEVLQLVASGMTTEAIAKALSLSPKTIQNYHYGIKAKLGARNDAHLVWLAIEAGLIRPGVLHDHT</sequence>
<dbReference type="SUPFAM" id="SSF46894">
    <property type="entry name" value="C-terminal effector domain of the bipartite response regulators"/>
    <property type="match status" value="1"/>
</dbReference>
<keyword evidence="1 3" id="KW-0597">Phosphoprotein</keyword>
<gene>
    <name evidence="6" type="ORF">QWZ12_15365</name>
</gene>
<dbReference type="CDD" id="cd06170">
    <property type="entry name" value="LuxR_C_like"/>
    <property type="match status" value="1"/>
</dbReference>
<dbReference type="SUPFAM" id="SSF52172">
    <property type="entry name" value="CheY-like"/>
    <property type="match status" value="1"/>
</dbReference>
<dbReference type="InterPro" id="IPR011006">
    <property type="entry name" value="CheY-like_superfamily"/>
</dbReference>
<evidence type="ECO:0000259" key="4">
    <source>
        <dbReference type="PROSITE" id="PS50043"/>
    </source>
</evidence>